<name>A0A067CEM1_SAPPC</name>
<evidence type="ECO:0008006" key="3">
    <source>
        <dbReference type="Google" id="ProtNLM"/>
    </source>
</evidence>
<dbReference type="InterPro" id="IPR032675">
    <property type="entry name" value="LRR_dom_sf"/>
</dbReference>
<dbReference type="Gene3D" id="3.80.10.10">
    <property type="entry name" value="Ribonuclease Inhibitor"/>
    <property type="match status" value="1"/>
</dbReference>
<dbReference type="GeneID" id="24131887"/>
<dbReference type="Proteomes" id="UP000030745">
    <property type="component" value="Unassembled WGS sequence"/>
</dbReference>
<keyword evidence="2" id="KW-1185">Reference proteome</keyword>
<evidence type="ECO:0000313" key="2">
    <source>
        <dbReference type="Proteomes" id="UP000030745"/>
    </source>
</evidence>
<sequence length="363" mass="39221">MPIPEILTRCVNVQSVTIESAETRVAAAAHLAAMPTQHLRTLKVRVVAKYRIDASAIVAWLQGSDATSFSLACHSVREPMALVFAIEACSTLSSLTLDGVAIVQEALSTAPNNLHHITTLALSNDYGAYDVYMKVLLQKMGRALSFSLRKTGGREMLWRGVMSDLCTRPSLESVTLDNWSLRAMPTTGACPRLTSFTLRHVQVHHMEESIPKIVQWLSTSHRLSSLDFSSTMLGNDGFAALARALPVCMARGLKTLGLDATGLTDGDAVVLAFALGSGRNRRSLTIDLQANDFAIASVAVLLTTLGTCHDVTLRFGSASVASHLLALDEPCDEKDVLRVLVRVHKLEYIAPGTFTTPPRTSLP</sequence>
<protein>
    <recommendedName>
        <fullName evidence="3">F-box domain-containing protein</fullName>
    </recommendedName>
</protein>
<evidence type="ECO:0000313" key="1">
    <source>
        <dbReference type="EMBL" id="KDO25006.1"/>
    </source>
</evidence>
<organism evidence="1 2">
    <name type="scientific">Saprolegnia parasitica (strain CBS 223.65)</name>
    <dbReference type="NCBI Taxonomy" id="695850"/>
    <lineage>
        <taxon>Eukaryota</taxon>
        <taxon>Sar</taxon>
        <taxon>Stramenopiles</taxon>
        <taxon>Oomycota</taxon>
        <taxon>Saprolegniomycetes</taxon>
        <taxon>Saprolegniales</taxon>
        <taxon>Saprolegniaceae</taxon>
        <taxon>Saprolegnia</taxon>
    </lineage>
</organism>
<dbReference type="SUPFAM" id="SSF52047">
    <property type="entry name" value="RNI-like"/>
    <property type="match status" value="1"/>
</dbReference>
<dbReference type="EMBL" id="KK583236">
    <property type="protein sequence ID" value="KDO25006.1"/>
    <property type="molecule type" value="Genomic_DNA"/>
</dbReference>
<proteinExistence type="predicted"/>
<gene>
    <name evidence="1" type="ORF">SPRG_09736</name>
</gene>
<dbReference type="KEGG" id="spar:SPRG_09736"/>
<reference evidence="1 2" key="1">
    <citation type="journal article" date="2013" name="PLoS Genet.">
        <title>Distinctive expansion of potential virulence genes in the genome of the oomycete fish pathogen Saprolegnia parasitica.</title>
        <authorList>
            <person name="Jiang R.H."/>
            <person name="de Bruijn I."/>
            <person name="Haas B.J."/>
            <person name="Belmonte R."/>
            <person name="Lobach L."/>
            <person name="Christie J."/>
            <person name="van den Ackerveken G."/>
            <person name="Bottin A."/>
            <person name="Bulone V."/>
            <person name="Diaz-Moreno S.M."/>
            <person name="Dumas B."/>
            <person name="Fan L."/>
            <person name="Gaulin E."/>
            <person name="Govers F."/>
            <person name="Grenville-Briggs L.J."/>
            <person name="Horner N.R."/>
            <person name="Levin J.Z."/>
            <person name="Mammella M."/>
            <person name="Meijer H.J."/>
            <person name="Morris P."/>
            <person name="Nusbaum C."/>
            <person name="Oome S."/>
            <person name="Phillips A.J."/>
            <person name="van Rooyen D."/>
            <person name="Rzeszutek E."/>
            <person name="Saraiva M."/>
            <person name="Secombes C.J."/>
            <person name="Seidl M.F."/>
            <person name="Snel B."/>
            <person name="Stassen J.H."/>
            <person name="Sykes S."/>
            <person name="Tripathy S."/>
            <person name="van den Berg H."/>
            <person name="Vega-Arreguin J.C."/>
            <person name="Wawra S."/>
            <person name="Young S.K."/>
            <person name="Zeng Q."/>
            <person name="Dieguez-Uribeondo J."/>
            <person name="Russ C."/>
            <person name="Tyler B.M."/>
            <person name="van West P."/>
        </authorList>
    </citation>
    <scope>NUCLEOTIDE SEQUENCE [LARGE SCALE GENOMIC DNA]</scope>
    <source>
        <strain evidence="1 2">CBS 223.65</strain>
    </source>
</reference>
<dbReference type="AlphaFoldDB" id="A0A067CEM1"/>
<accession>A0A067CEM1</accession>
<dbReference type="RefSeq" id="XP_012204275.1">
    <property type="nucleotide sequence ID" value="XM_012348885.1"/>
</dbReference>
<dbReference type="VEuPathDB" id="FungiDB:SPRG_09736"/>